<comment type="similarity">
    <text evidence="1">Belongs to the RUS1 family.</text>
</comment>
<feature type="transmembrane region" description="Helical" evidence="2">
    <location>
        <begin position="245"/>
        <end position="262"/>
    </location>
</feature>
<evidence type="ECO:0000313" key="5">
    <source>
        <dbReference type="EMBL" id="KAF9608881.1"/>
    </source>
</evidence>
<keyword evidence="2" id="KW-1133">Transmembrane helix</keyword>
<dbReference type="PANTHER" id="PTHR12770">
    <property type="entry name" value="RUS1 FAMILY PROTEIN C16ORF58"/>
    <property type="match status" value="1"/>
</dbReference>
<reference evidence="5 6" key="1">
    <citation type="submission" date="2020-10" db="EMBL/GenBank/DDBJ databases">
        <title>The Coptis chinensis genome and diversification of protoberbering-type alkaloids.</title>
        <authorList>
            <person name="Wang B."/>
            <person name="Shu S."/>
            <person name="Song C."/>
            <person name="Liu Y."/>
        </authorList>
    </citation>
    <scope>NUCLEOTIDE SEQUENCE [LARGE SCALE GENOMIC DNA]</scope>
    <source>
        <strain evidence="5">HL-2020</strain>
        <tissue evidence="5">Leaf</tissue>
    </source>
</reference>
<evidence type="ECO:0000259" key="3">
    <source>
        <dbReference type="Pfam" id="PF04884"/>
    </source>
</evidence>
<evidence type="ECO:0008006" key="7">
    <source>
        <dbReference type="Google" id="ProtNLM"/>
    </source>
</evidence>
<organism evidence="5 6">
    <name type="scientific">Coptis chinensis</name>
    <dbReference type="NCBI Taxonomy" id="261450"/>
    <lineage>
        <taxon>Eukaryota</taxon>
        <taxon>Viridiplantae</taxon>
        <taxon>Streptophyta</taxon>
        <taxon>Embryophyta</taxon>
        <taxon>Tracheophyta</taxon>
        <taxon>Spermatophyta</taxon>
        <taxon>Magnoliopsida</taxon>
        <taxon>Ranunculales</taxon>
        <taxon>Ranunculaceae</taxon>
        <taxon>Coptidoideae</taxon>
        <taxon>Coptis</taxon>
    </lineage>
</organism>
<dbReference type="InterPro" id="IPR055412">
    <property type="entry name" value="UVB_sens_C"/>
</dbReference>
<dbReference type="Pfam" id="PF04884">
    <property type="entry name" value="UVB_sens_prot"/>
    <property type="match status" value="1"/>
</dbReference>
<keyword evidence="2" id="KW-0472">Membrane</keyword>
<dbReference type="InterPro" id="IPR006968">
    <property type="entry name" value="RUS_fam"/>
</dbReference>
<feature type="transmembrane region" description="Helical" evidence="2">
    <location>
        <begin position="282"/>
        <end position="307"/>
    </location>
</feature>
<evidence type="ECO:0000256" key="1">
    <source>
        <dbReference type="ARBA" id="ARBA00007558"/>
    </source>
</evidence>
<dbReference type="PANTHER" id="PTHR12770:SF29">
    <property type="entry name" value="PROTEIN ROOT UVB SENSITIVE 4"/>
    <property type="match status" value="1"/>
</dbReference>
<dbReference type="Proteomes" id="UP000631114">
    <property type="component" value="Unassembled WGS sequence"/>
</dbReference>
<comment type="caution">
    <text evidence="5">The sequence shown here is derived from an EMBL/GenBank/DDBJ whole genome shotgun (WGS) entry which is preliminary data.</text>
</comment>
<accession>A0A835I053</accession>
<evidence type="ECO:0000259" key="4">
    <source>
        <dbReference type="Pfam" id="PF24160"/>
    </source>
</evidence>
<feature type="domain" description="Root UVB sensitive protein C-terminal" evidence="4">
    <location>
        <begin position="336"/>
        <end position="492"/>
    </location>
</feature>
<feature type="transmembrane region" description="Helical" evidence="2">
    <location>
        <begin position="174"/>
        <end position="192"/>
    </location>
</feature>
<dbReference type="AlphaFoldDB" id="A0A835I053"/>
<dbReference type="InterPro" id="IPR054549">
    <property type="entry name" value="UVB_sens_RUS_dom"/>
</dbReference>
<feature type="domain" description="Protein root UVB sensitive/RUS" evidence="3">
    <location>
        <begin position="81"/>
        <end position="332"/>
    </location>
</feature>
<evidence type="ECO:0000313" key="6">
    <source>
        <dbReference type="Proteomes" id="UP000631114"/>
    </source>
</evidence>
<dbReference type="OrthoDB" id="364779at2759"/>
<dbReference type="EMBL" id="JADFTS010000004">
    <property type="protein sequence ID" value="KAF9608881.1"/>
    <property type="molecule type" value="Genomic_DNA"/>
</dbReference>
<keyword evidence="6" id="KW-1185">Reference proteome</keyword>
<proteinExistence type="inferred from homology"/>
<evidence type="ECO:0000256" key="2">
    <source>
        <dbReference type="SAM" id="Phobius"/>
    </source>
</evidence>
<dbReference type="Pfam" id="PF24160">
    <property type="entry name" value="UVB_sens_C"/>
    <property type="match status" value="1"/>
</dbReference>
<protein>
    <recommendedName>
        <fullName evidence="7">Protein root UVB sensitive 4</fullName>
    </recommendedName>
</protein>
<gene>
    <name evidence="5" type="ORF">IFM89_011919</name>
</gene>
<name>A0A835I053_9MAGN</name>
<keyword evidence="2" id="KW-0812">Transmembrane</keyword>
<sequence>MQSQTIHLQHPWKKNSHKPNLIVFPNLKFHKPKTQTFSHSLKTTYEENRPFEHLLMVIEKGGKSSKLLWNGTQYEVVSINEDVSNQFWEFFIPSGVKENYIEYVKWKFVSRVFSSALQVLATQAMFRAMGVGYTRSLPSAAALNWVLKDGLGRLSRCIYTATLASAFDTNLKRVRFSTSIVFSLSIGIELLTPFFPRYFLLLATVANIAKQISLACYLATGSAVHRSFAEKDNLGALSAKSQTQSVCFDGLGLVLATLLNILCKNNQRQLTSLRTKVEAYLWYDIIVSCLPLVIYPVFSAIDLFGIYQGLKHVHLQTLTKDRLLIILDTWIQWESVPSPADVSKKEGIDFPWCKGRKQWPIRIGCVDPKDPLPKFSMLTMCSLRSEDPYFICMETARDLQKGVLLSFREGADTTDIIMGLLQACHIRKTLLLRRKNWEQTQEADDISDSAVSEWLDLVVDSSKRCAGWKGNLLKKLESAGWALKNILLSVHEQVRYRLLDEQ</sequence>